<reference evidence="3 4" key="1">
    <citation type="journal article" date="2021" name="Microbiol. Spectr.">
        <title>A Single Bacterium Capable of Oxidation and Reduction of Iron at Circumneutral pH.</title>
        <authorList>
            <person name="Kato S."/>
            <person name="Ohkuma M."/>
        </authorList>
    </citation>
    <scope>NUCLEOTIDE SEQUENCE [LARGE SCALE GENOMIC DNA]</scope>
    <source>
        <strain evidence="3 4">MIZ03</strain>
    </source>
</reference>
<dbReference type="InterPro" id="IPR021242">
    <property type="entry name" value="DUF2799"/>
</dbReference>
<evidence type="ECO:0000256" key="2">
    <source>
        <dbReference type="SAM" id="SignalP"/>
    </source>
</evidence>
<dbReference type="RefSeq" id="WP_223911608.1">
    <property type="nucleotide sequence ID" value="NZ_AP024238.1"/>
</dbReference>
<feature type="signal peptide" evidence="2">
    <location>
        <begin position="1"/>
        <end position="17"/>
    </location>
</feature>
<gene>
    <name evidence="3" type="ORF">MIZ03_1990</name>
</gene>
<name>A0ABM7MLF9_9BURK</name>
<keyword evidence="2" id="KW-0732">Signal</keyword>
<feature type="chain" id="PRO_5047473307" description="Lipoprotein" evidence="2">
    <location>
        <begin position="18"/>
        <end position="180"/>
    </location>
</feature>
<evidence type="ECO:0000313" key="3">
    <source>
        <dbReference type="EMBL" id="BCO27103.1"/>
    </source>
</evidence>
<evidence type="ECO:0000313" key="4">
    <source>
        <dbReference type="Proteomes" id="UP000824366"/>
    </source>
</evidence>
<accession>A0ABM7MLF9</accession>
<dbReference type="PROSITE" id="PS51257">
    <property type="entry name" value="PROKAR_LIPOPROTEIN"/>
    <property type="match status" value="1"/>
</dbReference>
<feature type="compositionally biased region" description="Polar residues" evidence="1">
    <location>
        <begin position="126"/>
        <end position="140"/>
    </location>
</feature>
<proteinExistence type="predicted"/>
<keyword evidence="4" id="KW-1185">Reference proteome</keyword>
<feature type="compositionally biased region" description="Basic and acidic residues" evidence="1">
    <location>
        <begin position="141"/>
        <end position="150"/>
    </location>
</feature>
<evidence type="ECO:0008006" key="5">
    <source>
        <dbReference type="Google" id="ProtNLM"/>
    </source>
</evidence>
<dbReference type="Pfam" id="PF10973">
    <property type="entry name" value="DUF2799"/>
    <property type="match status" value="1"/>
</dbReference>
<dbReference type="Proteomes" id="UP000824366">
    <property type="component" value="Chromosome"/>
</dbReference>
<sequence length="180" mass="19885">MNKLVLTGFVLAAVVLAGCQSMSESECKVADWGRVGLSDGTRGESEKLLADYTEDCGKTGVVPNAQAYRKGWDEGIKHFCTAANGWREGQAGHSGKDQVCVGQTGYEGFSRALNAGLQVYRTQQRMNSNTQETNRLQKQLEASKSDDEKRQIRDRMGLIDKDQFRLRSLLGQQQLLAPQP</sequence>
<evidence type="ECO:0000256" key="1">
    <source>
        <dbReference type="SAM" id="MobiDB-lite"/>
    </source>
</evidence>
<protein>
    <recommendedName>
        <fullName evidence="5">Lipoprotein</fullName>
    </recommendedName>
</protein>
<organism evidence="3 4">
    <name type="scientific">Rhodoferax lithotrophicus</name>
    <dbReference type="NCBI Taxonomy" id="2798804"/>
    <lineage>
        <taxon>Bacteria</taxon>
        <taxon>Pseudomonadati</taxon>
        <taxon>Pseudomonadota</taxon>
        <taxon>Betaproteobacteria</taxon>
        <taxon>Burkholderiales</taxon>
        <taxon>Comamonadaceae</taxon>
        <taxon>Rhodoferax</taxon>
    </lineage>
</organism>
<feature type="region of interest" description="Disordered" evidence="1">
    <location>
        <begin position="126"/>
        <end position="150"/>
    </location>
</feature>
<dbReference type="EMBL" id="AP024238">
    <property type="protein sequence ID" value="BCO27103.1"/>
    <property type="molecule type" value="Genomic_DNA"/>
</dbReference>